<evidence type="ECO:0000313" key="1">
    <source>
        <dbReference type="EMBL" id="CAD9346967.1"/>
    </source>
</evidence>
<dbReference type="AlphaFoldDB" id="A0A7S1ZSM6"/>
<dbReference type="EMBL" id="HBGO01024031">
    <property type="protein sequence ID" value="CAD9346967.1"/>
    <property type="molecule type" value="Transcribed_RNA"/>
</dbReference>
<reference evidence="1" key="1">
    <citation type="submission" date="2021-01" db="EMBL/GenBank/DDBJ databases">
        <authorList>
            <person name="Corre E."/>
            <person name="Pelletier E."/>
            <person name="Niang G."/>
            <person name="Scheremetjew M."/>
            <person name="Finn R."/>
            <person name="Kale V."/>
            <person name="Holt S."/>
            <person name="Cochrane G."/>
            <person name="Meng A."/>
            <person name="Brown T."/>
            <person name="Cohen L."/>
        </authorList>
    </citation>
    <scope>NUCLEOTIDE SEQUENCE</scope>
    <source>
        <strain evidence="1">Grunow 1884</strain>
    </source>
</reference>
<name>A0A7S1ZSM6_TRICV</name>
<proteinExistence type="predicted"/>
<protein>
    <submittedName>
        <fullName evidence="1">Uncharacterized protein</fullName>
    </submittedName>
</protein>
<sequence>MGREDCRRESLLPILRATTCILSSTSHQKAPRFEAAEGRKMSCCLSFLIEVPSLAFVFSRMYNLLVVTLSGTCGYLTPSICQNEMEQHSRVSKINLLFCNQTEGRHRINFEGNLVDATINVQSRKGRWYRCCSVPKPVQGEDTIPQQ</sequence>
<gene>
    <name evidence="1" type="ORF">OSIN01602_LOCUS13817</name>
</gene>
<organism evidence="1">
    <name type="scientific">Trieres chinensis</name>
    <name type="common">Marine centric diatom</name>
    <name type="synonym">Odontella sinensis</name>
    <dbReference type="NCBI Taxonomy" id="1514140"/>
    <lineage>
        <taxon>Eukaryota</taxon>
        <taxon>Sar</taxon>
        <taxon>Stramenopiles</taxon>
        <taxon>Ochrophyta</taxon>
        <taxon>Bacillariophyta</taxon>
        <taxon>Mediophyceae</taxon>
        <taxon>Biddulphiophycidae</taxon>
        <taxon>Eupodiscales</taxon>
        <taxon>Parodontellaceae</taxon>
        <taxon>Trieres</taxon>
    </lineage>
</organism>
<accession>A0A7S1ZSM6</accession>